<evidence type="ECO:0000256" key="2">
    <source>
        <dbReference type="ARBA" id="ARBA00022679"/>
    </source>
</evidence>
<evidence type="ECO:0000313" key="6">
    <source>
        <dbReference type="Proteomes" id="UP000230869"/>
    </source>
</evidence>
<proteinExistence type="predicted"/>
<evidence type="ECO:0000259" key="4">
    <source>
        <dbReference type="Pfam" id="PF14251"/>
    </source>
</evidence>
<dbReference type="EMBL" id="PCWW01000009">
    <property type="protein sequence ID" value="PIR13960.1"/>
    <property type="molecule type" value="Genomic_DNA"/>
</dbReference>
<evidence type="ECO:0000256" key="1">
    <source>
        <dbReference type="ARBA" id="ARBA00022603"/>
    </source>
</evidence>
<protein>
    <submittedName>
        <fullName evidence="5">Uncharacterized protein</fullName>
    </submittedName>
</protein>
<dbReference type="InterPro" id="IPR025595">
    <property type="entry name" value="PterinBD-DUF4346"/>
</dbReference>
<dbReference type="Pfam" id="PF00303">
    <property type="entry name" value="Thymidylat_synt"/>
    <property type="match status" value="1"/>
</dbReference>
<feature type="domain" description="DUF4346" evidence="4">
    <location>
        <begin position="395"/>
        <end position="479"/>
    </location>
</feature>
<dbReference type="Pfam" id="PF04208">
    <property type="entry name" value="MtrA"/>
    <property type="match status" value="1"/>
</dbReference>
<dbReference type="Gene3D" id="3.30.572.10">
    <property type="entry name" value="Thymidylate synthase/dCMP hydroxymethylase domain"/>
    <property type="match status" value="1"/>
</dbReference>
<sequence>MQPGFDSPWRYNFMKWPIYYKNLIKIGNPRSPVGIVTLWTICDKITAKISKNIYQAAGQLYTKNGINYLVKNLLANKKIRYLIIAGQDRSDSGQELKNIWQGKESKILHKEIKSSSLNNLTKSVKLIDLTGLEDGKKIEAEIKKLDLNIKSYGEPEIFPEPEEKDLNELECSWPTDTSIFKIRGQTVAQTWLKALKVILKFGDIKTTDAMKIKEALNLAAVITNENPNNFFLPKWLGLTPKKINDYLPQIIDGQKIKNLHYTYGERLQKHFKINQVEEIIKKLKKDKNARETVGILFDPSLDHVAEHRPCIVLIQALFNQGKLNFNAYVRSHDIFGGWPLNAFALRKLQSQICAKTKLPLGDLIIMSASAHIYDFNWKQALKISKENLRPRFENDSRGYFKIDIDKKKIEIIVRHFSPDGNFLKKYSAKIKNNPKAVTNLTKQIDEDLAVSLTIHSAYLGIELQKAATALELGLDYVQDRPLNY</sequence>
<dbReference type="InterPro" id="IPR023451">
    <property type="entry name" value="Thymidate_synth/dCMP_Mease_dom"/>
</dbReference>
<dbReference type="GO" id="GO:0005829">
    <property type="term" value="C:cytosol"/>
    <property type="evidence" value="ECO:0007669"/>
    <property type="project" value="TreeGrafter"/>
</dbReference>
<dbReference type="SUPFAM" id="SSF55831">
    <property type="entry name" value="Thymidylate synthase/dCMP hydroxymethylase"/>
    <property type="match status" value="1"/>
</dbReference>
<reference evidence="5 6" key="1">
    <citation type="submission" date="2017-09" db="EMBL/GenBank/DDBJ databases">
        <title>Depth-based differentiation of microbial function through sediment-hosted aquifers and enrichment of novel symbionts in the deep terrestrial subsurface.</title>
        <authorList>
            <person name="Probst A.J."/>
            <person name="Ladd B."/>
            <person name="Jarett J.K."/>
            <person name="Geller-Mcgrath D.E."/>
            <person name="Sieber C.M."/>
            <person name="Emerson J.B."/>
            <person name="Anantharaman K."/>
            <person name="Thomas B.C."/>
            <person name="Malmstrom R."/>
            <person name="Stieglmeier M."/>
            <person name="Klingl A."/>
            <person name="Woyke T."/>
            <person name="Ryan C.M."/>
            <person name="Banfield J.F."/>
        </authorList>
    </citation>
    <scope>NUCLEOTIDE SEQUENCE [LARGE SCALE GENOMIC DNA]</scope>
    <source>
        <strain evidence="5">CG11_big_fil_rev_8_21_14_0_20_39_10</strain>
    </source>
</reference>
<dbReference type="Pfam" id="PF14251">
    <property type="entry name" value="PterinBD-DUF4346"/>
    <property type="match status" value="1"/>
</dbReference>
<keyword evidence="2" id="KW-0808">Transferase</keyword>
<dbReference type="PANTHER" id="PTHR11548:SF1">
    <property type="entry name" value="THYMIDYLATE SYNTHASE 1"/>
    <property type="match status" value="1"/>
</dbReference>
<dbReference type="AlphaFoldDB" id="A0A2M6KA06"/>
<evidence type="ECO:0000259" key="3">
    <source>
        <dbReference type="Pfam" id="PF00303"/>
    </source>
</evidence>
<dbReference type="Proteomes" id="UP000230869">
    <property type="component" value="Unassembled WGS sequence"/>
</dbReference>
<name>A0A2M6KA06_9BACT</name>
<organism evidence="5 6">
    <name type="scientific">Candidatus Falkowbacteria bacterium CG11_big_fil_rev_8_21_14_0_20_39_10</name>
    <dbReference type="NCBI Taxonomy" id="1974570"/>
    <lineage>
        <taxon>Bacteria</taxon>
        <taxon>Candidatus Falkowiibacteriota</taxon>
    </lineage>
</organism>
<evidence type="ECO:0000313" key="5">
    <source>
        <dbReference type="EMBL" id="PIR13960.1"/>
    </source>
</evidence>
<dbReference type="PANTHER" id="PTHR11548">
    <property type="entry name" value="THYMIDYLATE SYNTHASE 1"/>
    <property type="match status" value="1"/>
</dbReference>
<accession>A0A2M6KA06</accession>
<dbReference type="GO" id="GO:0004799">
    <property type="term" value="F:thymidylate synthase activity"/>
    <property type="evidence" value="ECO:0007669"/>
    <property type="project" value="TreeGrafter"/>
</dbReference>
<comment type="caution">
    <text evidence="5">The sequence shown here is derived from an EMBL/GenBank/DDBJ whole genome shotgun (WGS) entry which is preliminary data.</text>
</comment>
<dbReference type="GO" id="GO:0006231">
    <property type="term" value="P:dTMP biosynthetic process"/>
    <property type="evidence" value="ECO:0007669"/>
    <property type="project" value="TreeGrafter"/>
</dbReference>
<dbReference type="InterPro" id="IPR045097">
    <property type="entry name" value="Thymidate_synth/dCMP_Mease"/>
</dbReference>
<dbReference type="InterPro" id="IPR036926">
    <property type="entry name" value="Thymidate_synth/dCMP_Mease_sf"/>
</dbReference>
<keyword evidence="1" id="KW-0489">Methyltransferase</keyword>
<dbReference type="GO" id="GO:0032259">
    <property type="term" value="P:methylation"/>
    <property type="evidence" value="ECO:0007669"/>
    <property type="project" value="UniProtKB-KW"/>
</dbReference>
<dbReference type="InterPro" id="IPR030688">
    <property type="entry name" value="MeTrfase_MtrA/MtxA"/>
</dbReference>
<feature type="domain" description="Thymidylate synthase/dCMP hydroxymethylase" evidence="3">
    <location>
        <begin position="257"/>
        <end position="385"/>
    </location>
</feature>
<gene>
    <name evidence="5" type="ORF">COV49_00465</name>
</gene>